<dbReference type="SUPFAM" id="SSF55166">
    <property type="entry name" value="Hedgehog/DD-peptidase"/>
    <property type="match status" value="1"/>
</dbReference>
<protein>
    <recommendedName>
        <fullName evidence="3">Peptidase M15A C-terminal domain-containing protein</fullName>
    </recommendedName>
</protein>
<sequence>MKYFRKSEFVKDPDKLHPLLMPLMDELRSLGGVPIHIHVAWDSSGHSKQSYHYKGMAVDFHFGKLQDQVLTPVQQFASIRSIPEFTGIGFYPWWNNPGWHLDLRGIDSQNHFAKTLFWLSPKKNTYLYNKEALLSHLLNL</sequence>
<evidence type="ECO:0000313" key="2">
    <source>
        <dbReference type="Proteomes" id="UP000191931"/>
    </source>
</evidence>
<dbReference type="OrthoDB" id="5242612at2"/>
<organism evidence="1 2">
    <name type="scientific">Desulfamplus magnetovallimortis</name>
    <dbReference type="NCBI Taxonomy" id="1246637"/>
    <lineage>
        <taxon>Bacteria</taxon>
        <taxon>Pseudomonadati</taxon>
        <taxon>Thermodesulfobacteriota</taxon>
        <taxon>Desulfobacteria</taxon>
        <taxon>Desulfobacterales</taxon>
        <taxon>Desulfobacteraceae</taxon>
        <taxon>Desulfamplus</taxon>
    </lineage>
</organism>
<proteinExistence type="predicted"/>
<dbReference type="STRING" id="1246637.MTBBW1_1140014"/>
<dbReference type="RefSeq" id="WP_080804273.1">
    <property type="nucleotide sequence ID" value="NZ_LT828546.1"/>
</dbReference>
<reference evidence="1 2" key="1">
    <citation type="submission" date="2017-03" db="EMBL/GenBank/DDBJ databases">
        <authorList>
            <person name="Afonso C.L."/>
            <person name="Miller P.J."/>
            <person name="Scott M.A."/>
            <person name="Spackman E."/>
            <person name="Goraichik I."/>
            <person name="Dimitrov K.M."/>
            <person name="Suarez D.L."/>
            <person name="Swayne D.E."/>
        </authorList>
    </citation>
    <scope>NUCLEOTIDE SEQUENCE [LARGE SCALE GENOMIC DNA]</scope>
    <source>
        <strain evidence="1">PRJEB14757</strain>
    </source>
</reference>
<keyword evidence="2" id="KW-1185">Reference proteome</keyword>
<evidence type="ECO:0008006" key="3">
    <source>
        <dbReference type="Google" id="ProtNLM"/>
    </source>
</evidence>
<dbReference type="AlphaFoldDB" id="A0A1W1H5V6"/>
<dbReference type="Proteomes" id="UP000191931">
    <property type="component" value="Unassembled WGS sequence"/>
</dbReference>
<dbReference type="InterPro" id="IPR009045">
    <property type="entry name" value="Zn_M74/Hedgehog-like"/>
</dbReference>
<gene>
    <name evidence="1" type="ORF">MTBBW1_1140014</name>
</gene>
<accession>A0A1W1H5V6</accession>
<dbReference type="EMBL" id="FWEV01000018">
    <property type="protein sequence ID" value="SLM27824.1"/>
    <property type="molecule type" value="Genomic_DNA"/>
</dbReference>
<evidence type="ECO:0000313" key="1">
    <source>
        <dbReference type="EMBL" id="SLM27824.1"/>
    </source>
</evidence>
<name>A0A1W1H5V6_9BACT</name>